<reference evidence="3" key="1">
    <citation type="journal article" date="2012" name="MBio">
        <title>Comparative genome analysis of Trichophyton rubrum and related dermatophytes reveals candidate genes involved in infection.</title>
        <authorList>
            <person name="Martinez D.A."/>
            <person name="Oliver B.G."/>
            <person name="Graeser Y."/>
            <person name="Goldberg J.M."/>
            <person name="Li W."/>
            <person name="Martinez-Rossi N.M."/>
            <person name="Monod M."/>
            <person name="Shelest E."/>
            <person name="Barton R.C."/>
            <person name="Birch E."/>
            <person name="Brakhage A.A."/>
            <person name="Chen Z."/>
            <person name="Gurr S.J."/>
            <person name="Heiman D."/>
            <person name="Heitman J."/>
            <person name="Kosti I."/>
            <person name="Rossi A."/>
            <person name="Saif S."/>
            <person name="Samalova M."/>
            <person name="Saunders C.W."/>
            <person name="Shea T."/>
            <person name="Summerbell R.C."/>
            <person name="Xu J."/>
            <person name="Young S."/>
            <person name="Zeng Q."/>
            <person name="Birren B.W."/>
            <person name="Cuomo C.A."/>
            <person name="White T.C."/>
        </authorList>
    </citation>
    <scope>NUCLEOTIDE SEQUENCE [LARGE SCALE GENOMIC DNA]</scope>
    <source>
        <strain evidence="3">ATCC MYA-4604 / CBS 118893</strain>
    </source>
</reference>
<dbReference type="RefSeq" id="XP_003174423.1">
    <property type="nucleotide sequence ID" value="XM_003174375.1"/>
</dbReference>
<evidence type="ECO:0000256" key="1">
    <source>
        <dbReference type="SAM" id="MobiDB-lite"/>
    </source>
</evidence>
<dbReference type="InParanoid" id="E4UU03"/>
<accession>E4UU03</accession>
<feature type="compositionally biased region" description="Basic and acidic residues" evidence="1">
    <location>
        <begin position="31"/>
        <end position="44"/>
    </location>
</feature>
<feature type="compositionally biased region" description="Basic and acidic residues" evidence="1">
    <location>
        <begin position="50"/>
        <end position="78"/>
    </location>
</feature>
<protein>
    <submittedName>
        <fullName evidence="2">Uncharacterized protein</fullName>
    </submittedName>
</protein>
<dbReference type="AlphaFoldDB" id="E4UU03"/>
<dbReference type="HOGENOM" id="CLU_2621555_0_0_1"/>
<dbReference type="GeneID" id="10029717"/>
<evidence type="ECO:0000313" key="3">
    <source>
        <dbReference type="Proteomes" id="UP000002669"/>
    </source>
</evidence>
<dbReference type="Proteomes" id="UP000002669">
    <property type="component" value="Unassembled WGS sequence"/>
</dbReference>
<sequence length="78" mass="8849">MSGTRSIMRGAPESEPIVTLPFTTLWGVGIEPEKCRHERKEGSGSKRKADKNDKNPIYHRPVESPETPRSRKEESMNI</sequence>
<evidence type="ECO:0000313" key="2">
    <source>
        <dbReference type="EMBL" id="EFR01593.1"/>
    </source>
</evidence>
<keyword evidence="3" id="KW-1185">Reference proteome</keyword>
<name>E4UU03_ARTGP</name>
<organism evidence="3">
    <name type="scientific">Arthroderma gypseum (strain ATCC MYA-4604 / CBS 118893)</name>
    <name type="common">Microsporum gypseum</name>
    <dbReference type="NCBI Taxonomy" id="535722"/>
    <lineage>
        <taxon>Eukaryota</taxon>
        <taxon>Fungi</taxon>
        <taxon>Dikarya</taxon>
        <taxon>Ascomycota</taxon>
        <taxon>Pezizomycotina</taxon>
        <taxon>Eurotiomycetes</taxon>
        <taxon>Eurotiomycetidae</taxon>
        <taxon>Onygenales</taxon>
        <taxon>Arthrodermataceae</taxon>
        <taxon>Nannizzia</taxon>
    </lineage>
</organism>
<gene>
    <name evidence="2" type="ORF">MGYG_04596</name>
</gene>
<dbReference type="VEuPathDB" id="FungiDB:MGYG_04596"/>
<dbReference type="EMBL" id="DS989824">
    <property type="protein sequence ID" value="EFR01593.1"/>
    <property type="molecule type" value="Genomic_DNA"/>
</dbReference>
<feature type="region of interest" description="Disordered" evidence="1">
    <location>
        <begin position="29"/>
        <end position="78"/>
    </location>
</feature>
<proteinExistence type="predicted"/>